<evidence type="ECO:0000256" key="1">
    <source>
        <dbReference type="SAM" id="SignalP"/>
    </source>
</evidence>
<protein>
    <recommendedName>
        <fullName evidence="4">DUF4374 domain-containing protein</fullName>
    </recommendedName>
</protein>
<evidence type="ECO:0008006" key="4">
    <source>
        <dbReference type="Google" id="ProtNLM"/>
    </source>
</evidence>
<feature type="signal peptide" evidence="1">
    <location>
        <begin position="1"/>
        <end position="24"/>
    </location>
</feature>
<organism evidence="2 3">
    <name type="scientific">Pedobacter cryoconitis</name>
    <dbReference type="NCBI Taxonomy" id="188932"/>
    <lineage>
        <taxon>Bacteria</taxon>
        <taxon>Pseudomonadati</taxon>
        <taxon>Bacteroidota</taxon>
        <taxon>Sphingobacteriia</taxon>
        <taxon>Sphingobacteriales</taxon>
        <taxon>Sphingobacteriaceae</taxon>
        <taxon>Pedobacter</taxon>
    </lineage>
</organism>
<reference evidence="2 3" key="1">
    <citation type="submission" date="2018-06" db="EMBL/GenBank/DDBJ databases">
        <title>Genomic Encyclopedia of Archaeal and Bacterial Type Strains, Phase II (KMG-II): from individual species to whole genera.</title>
        <authorList>
            <person name="Goeker M."/>
        </authorList>
    </citation>
    <scope>NUCLEOTIDE SEQUENCE [LARGE SCALE GENOMIC DNA]</scope>
    <source>
        <strain evidence="2 3">DSM 14825</strain>
    </source>
</reference>
<comment type="caution">
    <text evidence="2">The sequence shown here is derived from an EMBL/GenBank/DDBJ whole genome shotgun (WGS) entry which is preliminary data.</text>
</comment>
<keyword evidence="1" id="KW-0732">Signal</keyword>
<accession>A0A327TBB5</accession>
<dbReference type="AlphaFoldDB" id="A0A327TBB5"/>
<feature type="chain" id="PRO_5016468690" description="DUF4374 domain-containing protein" evidence="1">
    <location>
        <begin position="25"/>
        <end position="406"/>
    </location>
</feature>
<name>A0A327TBB5_9SPHI</name>
<proteinExistence type="predicted"/>
<dbReference type="RefSeq" id="WP_111632107.1">
    <property type="nucleotide sequence ID" value="NZ_QLLR01000001.1"/>
</dbReference>
<sequence length="406" mass="46079">MYHPFKTFLLPCLLSLFFCSSCHQNNHQDLSPSKKKYSVYILGKDGKEYLLETDSLNSGSLRPEEKGALLDGEVMDRDVIVHKGYYYHLSRKKASFEKYKLNGSTLTLLAAMPLKDFSIENFNWVSKDTLLLTGLNKSDYTQVKYILVNTDKMLKVSAGDINIPRPSGKFTSVSIGFAELRKDKMLLGYTYNEQLSSSNYSTSDTTYVSVIKYPEMRLIKTDKDTRSTSPGGTNTIQSYSFNDEQGNYYFMSCPGIALGNRPELPTGIFRINAGQETIDKSYFFDISGSIIQNHAYGIWYLGHHKAIIRSERKDLFKGLSDHYSTAHFEFYVIDLIKKDIKKLALPLDKGTRRECVIVKDNIAFIAVNSTLNGNYIWLYNISDGTLKKGLQLAGDTDFIMRADKLN</sequence>
<dbReference type="EMBL" id="QLLR01000001">
    <property type="protein sequence ID" value="RAJ37404.1"/>
    <property type="molecule type" value="Genomic_DNA"/>
</dbReference>
<dbReference type="OrthoDB" id="736172at2"/>
<dbReference type="Proteomes" id="UP000249754">
    <property type="component" value="Unassembled WGS sequence"/>
</dbReference>
<evidence type="ECO:0000313" key="3">
    <source>
        <dbReference type="Proteomes" id="UP000249754"/>
    </source>
</evidence>
<gene>
    <name evidence="2" type="ORF">LY11_00482</name>
</gene>
<evidence type="ECO:0000313" key="2">
    <source>
        <dbReference type="EMBL" id="RAJ37404.1"/>
    </source>
</evidence>